<protein>
    <submittedName>
        <fullName evidence="1">Uncharacterized protein</fullName>
    </submittedName>
</protein>
<dbReference type="EMBL" id="CP125292">
    <property type="protein sequence ID" value="WHM19850.1"/>
    <property type="molecule type" value="Genomic_DNA"/>
</dbReference>
<gene>
    <name evidence="1" type="ORF">QL281_13100</name>
</gene>
<dbReference type="RefSeq" id="WP_283009852.1">
    <property type="nucleotide sequence ID" value="NZ_CP125292.1"/>
</dbReference>
<evidence type="ECO:0000313" key="1">
    <source>
        <dbReference type="EMBL" id="WHM19850.1"/>
    </source>
</evidence>
<sequence>MKFDRSDFAPIEKLENDMRLIQKDAMEIAQTALQDGLQHIFDQADNEHLSDRDYVKEVIAGACGVALSASALHTGHIVSNYFPIIVEMAYQNTSQRIESQIEPK</sequence>
<proteinExistence type="predicted"/>
<evidence type="ECO:0000313" key="2">
    <source>
        <dbReference type="Proteomes" id="UP001229422"/>
    </source>
</evidence>
<dbReference type="AlphaFoldDB" id="A0AAQ3EMC7"/>
<reference evidence="1" key="1">
    <citation type="submission" date="2023-05" db="EMBL/GenBank/DDBJ databases">
        <title>Complete genome sequence of Bacillus subtilis SRCM117797 isolated from Soybean paste.</title>
        <authorList>
            <person name="Abraha H.B."/>
            <person name="Kim K.-P."/>
            <person name="Ryu M.-S."/>
            <person name="Jeong D.-Y."/>
        </authorList>
    </citation>
    <scope>NUCLEOTIDE SEQUENCE</scope>
    <source>
        <strain evidence="1">SRCM117797</strain>
    </source>
</reference>
<name>A0AAQ3EMC7_BACIU</name>
<dbReference type="Proteomes" id="UP001229422">
    <property type="component" value="Chromosome"/>
</dbReference>
<organism evidence="1 2">
    <name type="scientific">Bacillus subtilis</name>
    <dbReference type="NCBI Taxonomy" id="1423"/>
    <lineage>
        <taxon>Bacteria</taxon>
        <taxon>Bacillati</taxon>
        <taxon>Bacillota</taxon>
        <taxon>Bacilli</taxon>
        <taxon>Bacillales</taxon>
        <taxon>Bacillaceae</taxon>
        <taxon>Bacillus</taxon>
    </lineage>
</organism>
<accession>A0AAQ3EMC7</accession>